<dbReference type="Pfam" id="PF13632">
    <property type="entry name" value="Glyco_trans_2_3"/>
    <property type="match status" value="1"/>
</dbReference>
<evidence type="ECO:0000259" key="2">
    <source>
        <dbReference type="Pfam" id="PF13632"/>
    </source>
</evidence>
<dbReference type="InterPro" id="IPR050834">
    <property type="entry name" value="Glycosyltransf_2"/>
</dbReference>
<dbReference type="AlphaFoldDB" id="T1AS61"/>
<feature type="domain" description="Glycosyltransferase 2-like" evidence="1">
    <location>
        <begin position="3"/>
        <end position="102"/>
    </location>
</feature>
<dbReference type="SUPFAM" id="SSF53448">
    <property type="entry name" value="Nucleotide-diphospho-sugar transferases"/>
    <property type="match status" value="1"/>
</dbReference>
<dbReference type="GO" id="GO:0016740">
    <property type="term" value="F:transferase activity"/>
    <property type="evidence" value="ECO:0007669"/>
    <property type="project" value="UniProtKB-KW"/>
</dbReference>
<dbReference type="PANTHER" id="PTHR43685:SF2">
    <property type="entry name" value="GLYCOSYLTRANSFERASE 2-LIKE DOMAIN-CONTAINING PROTEIN"/>
    <property type="match status" value="1"/>
</dbReference>
<comment type="caution">
    <text evidence="3">The sequence shown here is derived from an EMBL/GenBank/DDBJ whole genome shotgun (WGS) entry which is preliminary data.</text>
</comment>
<dbReference type="Pfam" id="PF00535">
    <property type="entry name" value="Glycos_transf_2"/>
    <property type="match status" value="1"/>
</dbReference>
<dbReference type="InterPro" id="IPR001173">
    <property type="entry name" value="Glyco_trans_2-like"/>
</dbReference>
<accession>T1AS61</accession>
<evidence type="ECO:0000313" key="3">
    <source>
        <dbReference type="EMBL" id="EQD44885.1"/>
    </source>
</evidence>
<name>T1AS61_9ZZZZ</name>
<evidence type="ECO:0000259" key="1">
    <source>
        <dbReference type="Pfam" id="PF00535"/>
    </source>
</evidence>
<dbReference type="PANTHER" id="PTHR43685">
    <property type="entry name" value="GLYCOSYLTRANSFERASE"/>
    <property type="match status" value="1"/>
</dbReference>
<reference evidence="3" key="2">
    <citation type="journal article" date="2014" name="ISME J.">
        <title>Microbial stratification in low pH oxic and suboxic macroscopic growths along an acid mine drainage.</title>
        <authorList>
            <person name="Mendez-Garcia C."/>
            <person name="Mesa V."/>
            <person name="Sprenger R.R."/>
            <person name="Richter M."/>
            <person name="Diez M.S."/>
            <person name="Solano J."/>
            <person name="Bargiela R."/>
            <person name="Golyshina O.V."/>
            <person name="Manteca A."/>
            <person name="Ramos J.L."/>
            <person name="Gallego J.R."/>
            <person name="Llorente I."/>
            <person name="Martins Dos Santos V.A."/>
            <person name="Jensen O.N."/>
            <person name="Pelaez A.I."/>
            <person name="Sanchez J."/>
            <person name="Ferrer M."/>
        </authorList>
    </citation>
    <scope>NUCLEOTIDE SEQUENCE</scope>
</reference>
<dbReference type="InterPro" id="IPR029044">
    <property type="entry name" value="Nucleotide-diphossugar_trans"/>
</dbReference>
<keyword evidence="3" id="KW-0808">Transferase</keyword>
<proteinExistence type="predicted"/>
<feature type="non-terminal residue" evidence="3">
    <location>
        <position position="1"/>
    </location>
</feature>
<sequence length="266" mass="29974">AHLASLLESLVSQEPPFEIVLVDALSTDRTWAIAEEYRSRYPELFQLFRERGHRGAGRNLGVQHARGSAVVFIDGDCIAQTGWLARMREALSRAPVAAGRTAATGTRAFSRLERVELYQSGKDVTYPSCNLGYHRDLFDRLGGFDDRFVTAEDIDLNLRAVRAGATIVYAPEARVLHQMRATLPRFLLQAFWNGYGRKQLTEKHGLLWAHYRYRQMLQSQRSPLAYARLAAALAGYFTRLLTALGADRRIPPESPGKNRSDRPQEA</sequence>
<dbReference type="Gene3D" id="3.90.550.10">
    <property type="entry name" value="Spore Coat Polysaccharide Biosynthesis Protein SpsA, Chain A"/>
    <property type="match status" value="1"/>
</dbReference>
<dbReference type="EMBL" id="AUZY01008771">
    <property type="protein sequence ID" value="EQD44885.1"/>
    <property type="molecule type" value="Genomic_DNA"/>
</dbReference>
<organism evidence="3">
    <name type="scientific">mine drainage metagenome</name>
    <dbReference type="NCBI Taxonomy" id="410659"/>
    <lineage>
        <taxon>unclassified sequences</taxon>
        <taxon>metagenomes</taxon>
        <taxon>ecological metagenomes</taxon>
    </lineage>
</organism>
<protein>
    <submittedName>
        <fullName evidence="3">Glycosyl transferase, group 2 family protein</fullName>
    </submittedName>
</protein>
<reference evidence="3" key="1">
    <citation type="submission" date="2013-08" db="EMBL/GenBank/DDBJ databases">
        <authorList>
            <person name="Mendez C."/>
            <person name="Richter M."/>
            <person name="Ferrer M."/>
            <person name="Sanchez J."/>
        </authorList>
    </citation>
    <scope>NUCLEOTIDE SEQUENCE</scope>
</reference>
<gene>
    <name evidence="3" type="ORF">B1B_13318</name>
</gene>
<feature type="domain" description="Glycosyltransferase 2-like" evidence="2">
    <location>
        <begin position="121"/>
        <end position="211"/>
    </location>
</feature>